<comment type="caution">
    <text evidence="1">The sequence shown here is derived from an EMBL/GenBank/DDBJ whole genome shotgun (WGS) entry which is preliminary data.</text>
</comment>
<dbReference type="AlphaFoldDB" id="A0A922EC40"/>
<sequence length="92" mass="10801">MGAATSYEQPWCLEGFMNGEMVSIAGLNKEYPWQQMMQTKVRLNKDDTIICDTSVAYSQGLQNQEQLIHYYQFMWKLKTKKTDHEDEEARSI</sequence>
<accession>A0A922EC40</accession>
<evidence type="ECO:0000313" key="2">
    <source>
        <dbReference type="Proteomes" id="UP000811246"/>
    </source>
</evidence>
<gene>
    <name evidence="1" type="ORF">I3842_08G068200</name>
</gene>
<proteinExistence type="predicted"/>
<name>A0A922EC40_CARIL</name>
<dbReference type="EMBL" id="CM031832">
    <property type="protein sequence ID" value="KAG6699461.1"/>
    <property type="molecule type" value="Genomic_DNA"/>
</dbReference>
<protein>
    <submittedName>
        <fullName evidence="1">Uncharacterized protein</fullName>
    </submittedName>
</protein>
<organism evidence="1 2">
    <name type="scientific">Carya illinoinensis</name>
    <name type="common">Pecan</name>
    <dbReference type="NCBI Taxonomy" id="32201"/>
    <lineage>
        <taxon>Eukaryota</taxon>
        <taxon>Viridiplantae</taxon>
        <taxon>Streptophyta</taxon>
        <taxon>Embryophyta</taxon>
        <taxon>Tracheophyta</taxon>
        <taxon>Spermatophyta</taxon>
        <taxon>Magnoliopsida</taxon>
        <taxon>eudicotyledons</taxon>
        <taxon>Gunneridae</taxon>
        <taxon>Pentapetalae</taxon>
        <taxon>rosids</taxon>
        <taxon>fabids</taxon>
        <taxon>Fagales</taxon>
        <taxon>Juglandaceae</taxon>
        <taxon>Carya</taxon>
    </lineage>
</organism>
<evidence type="ECO:0000313" key="1">
    <source>
        <dbReference type="EMBL" id="KAG6699461.1"/>
    </source>
</evidence>
<reference evidence="1" key="1">
    <citation type="submission" date="2021-01" db="EMBL/GenBank/DDBJ databases">
        <authorList>
            <person name="Lovell J.T."/>
            <person name="Bentley N."/>
            <person name="Bhattarai G."/>
            <person name="Jenkins J.W."/>
            <person name="Sreedasyam A."/>
            <person name="Alarcon Y."/>
            <person name="Bock C."/>
            <person name="Boston L."/>
            <person name="Carlson J."/>
            <person name="Cervantes K."/>
            <person name="Clermont K."/>
            <person name="Krom N."/>
            <person name="Kubenka K."/>
            <person name="Mamidi S."/>
            <person name="Mattison C."/>
            <person name="Monteros M."/>
            <person name="Pisani C."/>
            <person name="Plott C."/>
            <person name="Rajasekar S."/>
            <person name="Rhein H.S."/>
            <person name="Rohla C."/>
            <person name="Song M."/>
            <person name="Hilaire R.S."/>
            <person name="Shu S."/>
            <person name="Wells L."/>
            <person name="Wang X."/>
            <person name="Webber J."/>
            <person name="Heerema R.J."/>
            <person name="Klein P."/>
            <person name="Conner P."/>
            <person name="Grauke L."/>
            <person name="Grimwood J."/>
            <person name="Schmutz J."/>
            <person name="Randall J.J."/>
        </authorList>
    </citation>
    <scope>NUCLEOTIDE SEQUENCE</scope>
    <source>
        <tissue evidence="1">Leaf</tissue>
    </source>
</reference>
<dbReference type="Proteomes" id="UP000811246">
    <property type="component" value="Chromosome 8"/>
</dbReference>